<evidence type="ECO:0000313" key="2">
    <source>
        <dbReference type="EMBL" id="VYS85890.1"/>
    </source>
</evidence>
<dbReference type="RefSeq" id="WP_004839686.1">
    <property type="nucleotide sequence ID" value="NZ_CACRSW010000007.1"/>
</dbReference>
<gene>
    <name evidence="2" type="ORF">AVLFYP127_01608</name>
    <name evidence="1" type="ORF">I6H45_00190</name>
</gene>
<dbReference type="Proteomes" id="UP000595276">
    <property type="component" value="Chromosome"/>
</dbReference>
<name>A0A6N2S2Z8_9FIRM</name>
<dbReference type="EMBL" id="CACRSW010000007">
    <property type="protein sequence ID" value="VYS85890.1"/>
    <property type="molecule type" value="Genomic_DNA"/>
</dbReference>
<organism evidence="2">
    <name type="scientific">Anaerococcus vaginalis</name>
    <dbReference type="NCBI Taxonomy" id="33037"/>
    <lineage>
        <taxon>Bacteria</taxon>
        <taxon>Bacillati</taxon>
        <taxon>Bacillota</taxon>
        <taxon>Tissierellia</taxon>
        <taxon>Tissierellales</taxon>
        <taxon>Peptoniphilaceae</taxon>
        <taxon>Anaerococcus</taxon>
    </lineage>
</organism>
<proteinExistence type="predicted"/>
<evidence type="ECO:0000313" key="1">
    <source>
        <dbReference type="EMBL" id="QQB61952.1"/>
    </source>
</evidence>
<accession>A0A6N2S2Z8</accession>
<dbReference type="PANTHER" id="PTHR38430">
    <property type="entry name" value="PROTEIN-ARGININE KINASE ACTIVATOR PROTEIN"/>
    <property type="match status" value="1"/>
</dbReference>
<dbReference type="GO" id="GO:0008270">
    <property type="term" value="F:zinc ion binding"/>
    <property type="evidence" value="ECO:0007669"/>
    <property type="project" value="TreeGrafter"/>
</dbReference>
<dbReference type="GO" id="GO:1990169">
    <property type="term" value="P:stress response to copper ion"/>
    <property type="evidence" value="ECO:0007669"/>
    <property type="project" value="TreeGrafter"/>
</dbReference>
<dbReference type="KEGG" id="avg:I6H45_00190"/>
<dbReference type="InterPro" id="IPR025542">
    <property type="entry name" value="YacH"/>
</dbReference>
<dbReference type="PIRSF" id="PIRSF015034">
    <property type="entry name" value="YacH"/>
    <property type="match status" value="1"/>
</dbReference>
<dbReference type="GO" id="GO:0005507">
    <property type="term" value="F:copper ion binding"/>
    <property type="evidence" value="ECO:0007669"/>
    <property type="project" value="TreeGrafter"/>
</dbReference>
<reference evidence="1 3" key="2">
    <citation type="submission" date="2020-12" db="EMBL/GenBank/DDBJ databases">
        <title>FDA dAtabase for Regulatory Grade micrObial Sequences (FDA-ARGOS): Supporting development and validation of Infectious Disease Dx tests.</title>
        <authorList>
            <person name="Sproer C."/>
            <person name="Gronow S."/>
            <person name="Severitt S."/>
            <person name="Schroder I."/>
            <person name="Tallon L."/>
            <person name="Sadzewicz L."/>
            <person name="Zhao X."/>
            <person name="Boylan J."/>
            <person name="Ott S."/>
            <person name="Bowen H."/>
            <person name="Vavikolanu K."/>
            <person name="Mehta A."/>
            <person name="Aluvathingal J."/>
            <person name="Nadendla S."/>
            <person name="Lowell S."/>
            <person name="Myers T."/>
            <person name="Yan Y."/>
            <person name="Sichtig H."/>
        </authorList>
    </citation>
    <scope>NUCLEOTIDE SEQUENCE [LARGE SCALE GENOMIC DNA]</scope>
    <source>
        <strain evidence="1 3">FDAARGOS_988</strain>
    </source>
</reference>
<evidence type="ECO:0000313" key="3">
    <source>
        <dbReference type="Proteomes" id="UP000595276"/>
    </source>
</evidence>
<dbReference type="GeneID" id="79021132"/>
<dbReference type="AlphaFoldDB" id="A0A6N2S2Z8"/>
<dbReference type="GO" id="GO:1990170">
    <property type="term" value="P:stress response to cadmium ion"/>
    <property type="evidence" value="ECO:0007669"/>
    <property type="project" value="TreeGrafter"/>
</dbReference>
<sequence>MKCDRCDNEANVTVKAIINGIEHDFHLCNDCMEKLSKGEGNFLFDGNEKDIDINNFDWKSLVDKFVPSLDQIIDSYYDYKISKNNFSYDYFSSLKEETCPKCGNSLTNIKSGVFGCPHCYEIDKKLTVEILKAVNNLKKYDGKFPKKHRDFREVAIKIKNLQEQLQKSVEIEDFEKAQDLKEKIDELNMKVRN</sequence>
<protein>
    <submittedName>
        <fullName evidence="1">Transcriptional regulator</fullName>
    </submittedName>
</protein>
<reference evidence="2" key="1">
    <citation type="submission" date="2019-11" db="EMBL/GenBank/DDBJ databases">
        <authorList>
            <person name="Feng L."/>
        </authorList>
    </citation>
    <scope>NUCLEOTIDE SEQUENCE</scope>
    <source>
        <strain evidence="2">AvaginalisLFYP127</strain>
    </source>
</reference>
<dbReference type="EMBL" id="CP066014">
    <property type="protein sequence ID" value="QQB61952.1"/>
    <property type="molecule type" value="Genomic_DNA"/>
</dbReference>
<dbReference type="GO" id="GO:0046870">
    <property type="term" value="F:cadmium ion binding"/>
    <property type="evidence" value="ECO:0007669"/>
    <property type="project" value="TreeGrafter"/>
</dbReference>
<dbReference type="GO" id="GO:0050897">
    <property type="term" value="F:cobalt ion binding"/>
    <property type="evidence" value="ECO:0007669"/>
    <property type="project" value="TreeGrafter"/>
</dbReference>
<dbReference type="PANTHER" id="PTHR38430:SF1">
    <property type="entry name" value="PROTEIN-ARGININE KINASE ACTIVATOR PROTEIN"/>
    <property type="match status" value="1"/>
</dbReference>